<dbReference type="RefSeq" id="WP_253754246.1">
    <property type="nucleotide sequence ID" value="NZ_JAMZDZ010000001.1"/>
</dbReference>
<reference evidence="2" key="1">
    <citation type="journal article" date="2019" name="Int. J. Syst. Evol. Microbiol.">
        <title>The Global Catalogue of Microorganisms (GCM) 10K type strain sequencing project: providing services to taxonomists for standard genome sequencing and annotation.</title>
        <authorList>
            <consortium name="The Broad Institute Genomics Platform"/>
            <consortium name="The Broad Institute Genome Sequencing Center for Infectious Disease"/>
            <person name="Wu L."/>
            <person name="Ma J."/>
        </authorList>
    </citation>
    <scope>NUCLEOTIDE SEQUENCE [LARGE SCALE GENOMIC DNA]</scope>
    <source>
        <strain evidence="2">CGMCC 4.7289</strain>
    </source>
</reference>
<protein>
    <submittedName>
        <fullName evidence="1">Uncharacterized protein</fullName>
    </submittedName>
</protein>
<organism evidence="1 2">
    <name type="scientific">Hamadaea flava</name>
    <dbReference type="NCBI Taxonomy" id="1742688"/>
    <lineage>
        <taxon>Bacteria</taxon>
        <taxon>Bacillati</taxon>
        <taxon>Actinomycetota</taxon>
        <taxon>Actinomycetes</taxon>
        <taxon>Micromonosporales</taxon>
        <taxon>Micromonosporaceae</taxon>
        <taxon>Hamadaea</taxon>
    </lineage>
</organism>
<evidence type="ECO:0000313" key="1">
    <source>
        <dbReference type="EMBL" id="MFC4135891.1"/>
    </source>
</evidence>
<comment type="caution">
    <text evidence="1">The sequence shown here is derived from an EMBL/GenBank/DDBJ whole genome shotgun (WGS) entry which is preliminary data.</text>
</comment>
<accession>A0ABV8LZV8</accession>
<keyword evidence="2" id="KW-1185">Reference proteome</keyword>
<name>A0ABV8LZV8_9ACTN</name>
<sequence length="82" mass="8910">MTMNALSASAMTRIPKIISPIAGPATRVVQRWPDTSLDGVIVRLIHDDVDLSVQDHKVSMKIATCPERQADRLASPSTTGRN</sequence>
<dbReference type="EMBL" id="JBHSAY010000027">
    <property type="protein sequence ID" value="MFC4135891.1"/>
    <property type="molecule type" value="Genomic_DNA"/>
</dbReference>
<dbReference type="Proteomes" id="UP001595816">
    <property type="component" value="Unassembled WGS sequence"/>
</dbReference>
<gene>
    <name evidence="1" type="ORF">ACFOZ4_35245</name>
</gene>
<proteinExistence type="predicted"/>
<evidence type="ECO:0000313" key="2">
    <source>
        <dbReference type="Proteomes" id="UP001595816"/>
    </source>
</evidence>